<evidence type="ECO:0000259" key="2">
    <source>
        <dbReference type="Pfam" id="PF00144"/>
    </source>
</evidence>
<dbReference type="VEuPathDB" id="AmoebaDB:NAEGRDRAFT_46092"/>
<dbReference type="PANTHER" id="PTHR46825:SF9">
    <property type="entry name" value="BETA-LACTAMASE-RELATED DOMAIN-CONTAINING PROTEIN"/>
    <property type="match status" value="1"/>
</dbReference>
<dbReference type="AlphaFoldDB" id="D2V270"/>
<feature type="domain" description="Beta-lactamase-related" evidence="2">
    <location>
        <begin position="98"/>
        <end position="444"/>
    </location>
</feature>
<dbReference type="STRING" id="5762.D2V270"/>
<dbReference type="InterPro" id="IPR001466">
    <property type="entry name" value="Beta-lactam-related"/>
</dbReference>
<dbReference type="Proteomes" id="UP000006671">
    <property type="component" value="Unassembled WGS sequence"/>
</dbReference>
<evidence type="ECO:0000256" key="1">
    <source>
        <dbReference type="SAM" id="Phobius"/>
    </source>
</evidence>
<proteinExistence type="predicted"/>
<dbReference type="Pfam" id="PF00144">
    <property type="entry name" value="Beta-lactamase"/>
    <property type="match status" value="1"/>
</dbReference>
<feature type="transmembrane region" description="Helical" evidence="1">
    <location>
        <begin position="21"/>
        <end position="42"/>
    </location>
</feature>
<sequence length="853" mass="97632">MSNPCFKNQSRIKSSTSRRRSLLIGCIFIMTVILCLLPSGIWSEFNEDSYTRMIDKFGYLKSVITSKRKPIHHHHYDNSIEEIFDTIYLRNNETLDYGVVVVIDKLGKVIFKKAYGTREPTIVGAKRNMKDPLDDIFPISEVSATFTAATSVQLYEMGILENLSTTQANVYLPDPLKIKKDIIGDYSSTLDLPVKISSDNVTLGSLLTHTTGFDSRVVGSCSRVDDSSEKNEPEHFLKKYLEIMDVPRIRRYDFVSSFSHIGYTMLALIIERVTGQSMKHNLENHIFKPLNMSSTFDRYKKNIFDSENLVLPFLSETNDKEEIYGRIYDDYCWYTPAFSSSVGMYSTPRDMAKWALTHLNYGEIIPSELDPHVERKRIFSKESAELMYSEHFSSHPNCSITTGYGWNIEKKSDVKYITAHGSFMHPFFSRLAVFHEQGLGIAILGRGKDIRWDLGFDLFVDRYVDRVPCSMRKSPLNTTYVDNDLGICAFTMKISSLPKFSEEYNYITKYSGCYVMHEYEHTTWLKFRKEFQKKICVSVEDNHLYISTGERGIQLVALEMPGRTLENDPLFIAGIKYDDEVLIVDGFSDISFEFNEGDESASYITLASVPFERATPVNFYALLLTLGFSFLICFSFSLLHLSFCIHTWREHNAMYSKRKASILINRVASLQRPIGPLSSSTGSITIQDSDTNIVGVDEEGRQLLYSYGDDEEAMNGSEPTTTVKSSKIHKFIKIKSIVDTIAILLMSCTTLNNSLALIGIIMNYSLFNQTKLFPQEQFGIQFFLLECQLAVVFDFAIVLALLALFVVQMTHPKGKSRRVWLWVVMYAVSTFIHLVWLAFCIYFNWFGPDYQTI</sequence>
<dbReference type="PANTHER" id="PTHR46825">
    <property type="entry name" value="D-ALANYL-D-ALANINE-CARBOXYPEPTIDASE/ENDOPEPTIDASE AMPH"/>
    <property type="match status" value="1"/>
</dbReference>
<dbReference type="OrthoDB" id="428260at2759"/>
<gene>
    <name evidence="3" type="ORF">NAEGRDRAFT_46092</name>
</gene>
<dbReference type="OMA" id="HEYEHTT"/>
<keyword evidence="1" id="KW-1133">Transmembrane helix</keyword>
<keyword evidence="1" id="KW-0472">Membrane</keyword>
<feature type="transmembrane region" description="Helical" evidence="1">
    <location>
        <begin position="619"/>
        <end position="648"/>
    </location>
</feature>
<keyword evidence="1" id="KW-0812">Transmembrane</keyword>
<organism evidence="4">
    <name type="scientific">Naegleria gruberi</name>
    <name type="common">Amoeba</name>
    <dbReference type="NCBI Taxonomy" id="5762"/>
    <lineage>
        <taxon>Eukaryota</taxon>
        <taxon>Discoba</taxon>
        <taxon>Heterolobosea</taxon>
        <taxon>Tetramitia</taxon>
        <taxon>Eutetramitia</taxon>
        <taxon>Vahlkampfiidae</taxon>
        <taxon>Naegleria</taxon>
    </lineage>
</organism>
<accession>D2V270</accession>
<feature type="transmembrane region" description="Helical" evidence="1">
    <location>
        <begin position="737"/>
        <end position="762"/>
    </location>
</feature>
<feature type="transmembrane region" description="Helical" evidence="1">
    <location>
        <begin position="782"/>
        <end position="807"/>
    </location>
</feature>
<reference evidence="3 4" key="1">
    <citation type="journal article" date="2010" name="Cell">
        <title>The genome of Naegleria gruberi illuminates early eukaryotic versatility.</title>
        <authorList>
            <person name="Fritz-Laylin L.K."/>
            <person name="Prochnik S.E."/>
            <person name="Ginger M.L."/>
            <person name="Dacks J.B."/>
            <person name="Carpenter M.L."/>
            <person name="Field M.C."/>
            <person name="Kuo A."/>
            <person name="Paredez A."/>
            <person name="Chapman J."/>
            <person name="Pham J."/>
            <person name="Shu S."/>
            <person name="Neupane R."/>
            <person name="Cipriano M."/>
            <person name="Mancuso J."/>
            <person name="Tu H."/>
            <person name="Salamov A."/>
            <person name="Lindquist E."/>
            <person name="Shapiro H."/>
            <person name="Lucas S."/>
            <person name="Grigoriev I.V."/>
            <person name="Cande W.Z."/>
            <person name="Fulton C."/>
            <person name="Rokhsar D.S."/>
            <person name="Dawson S.C."/>
        </authorList>
    </citation>
    <scope>NUCLEOTIDE SEQUENCE [LARGE SCALE GENOMIC DNA]</scope>
    <source>
        <strain evidence="3 4">NEG-M</strain>
    </source>
</reference>
<dbReference type="InterPro" id="IPR012338">
    <property type="entry name" value="Beta-lactam/transpept-like"/>
</dbReference>
<dbReference type="GeneID" id="8862376"/>
<dbReference type="Gene3D" id="3.40.710.10">
    <property type="entry name" value="DD-peptidase/beta-lactamase superfamily"/>
    <property type="match status" value="1"/>
</dbReference>
<evidence type="ECO:0000313" key="4">
    <source>
        <dbReference type="Proteomes" id="UP000006671"/>
    </source>
</evidence>
<keyword evidence="4" id="KW-1185">Reference proteome</keyword>
<dbReference type="InterPro" id="IPR050491">
    <property type="entry name" value="AmpC-like"/>
</dbReference>
<dbReference type="KEGG" id="ngr:NAEGRDRAFT_46092"/>
<dbReference type="EMBL" id="GG738849">
    <property type="protein sequence ID" value="EFC48999.1"/>
    <property type="molecule type" value="Genomic_DNA"/>
</dbReference>
<protein>
    <submittedName>
        <fullName evidence="3">Predicted protein</fullName>
    </submittedName>
</protein>
<dbReference type="InParanoid" id="D2V270"/>
<evidence type="ECO:0000313" key="3">
    <source>
        <dbReference type="EMBL" id="EFC48999.1"/>
    </source>
</evidence>
<dbReference type="SUPFAM" id="SSF56601">
    <property type="entry name" value="beta-lactamase/transpeptidase-like"/>
    <property type="match status" value="1"/>
</dbReference>
<dbReference type="RefSeq" id="XP_002681743.1">
    <property type="nucleotide sequence ID" value="XM_002681697.1"/>
</dbReference>
<feature type="transmembrane region" description="Helical" evidence="1">
    <location>
        <begin position="819"/>
        <end position="845"/>
    </location>
</feature>
<name>D2V270_NAEGR</name>